<keyword evidence="3" id="KW-1185">Reference proteome</keyword>
<feature type="transmembrane region" description="Helical" evidence="1">
    <location>
        <begin position="46"/>
        <end position="64"/>
    </location>
</feature>
<proteinExistence type="predicted"/>
<comment type="caution">
    <text evidence="2">The sequence shown here is derived from an EMBL/GenBank/DDBJ whole genome shotgun (WGS) entry which is preliminary data.</text>
</comment>
<keyword evidence="1" id="KW-0472">Membrane</keyword>
<evidence type="ECO:0000313" key="3">
    <source>
        <dbReference type="Proteomes" id="UP000228484"/>
    </source>
</evidence>
<dbReference type="EMBL" id="NWUW01000006">
    <property type="protein sequence ID" value="PIE95089.1"/>
    <property type="molecule type" value="Genomic_DNA"/>
</dbReference>
<feature type="transmembrane region" description="Helical" evidence="1">
    <location>
        <begin position="16"/>
        <end position="34"/>
    </location>
</feature>
<sequence>MEDEVKNNKSNKALKIGTNIILILLIIGAIQMFYDDDYTNDYLGGLFMMVFFGIKIISSFMISLKEGDKKAVLLDLGLVVFSVLLLVVASVKYFFEKSS</sequence>
<dbReference type="Proteomes" id="UP000228484">
    <property type="component" value="Unassembled WGS sequence"/>
</dbReference>
<gene>
    <name evidence="2" type="ORF">CO726_10350</name>
</gene>
<name>A0A2G6QF67_9BACI</name>
<organism evidence="2 3">
    <name type="scientific">Bacillus fungorum</name>
    <dbReference type="NCBI Taxonomy" id="2039284"/>
    <lineage>
        <taxon>Bacteria</taxon>
        <taxon>Bacillati</taxon>
        <taxon>Bacillota</taxon>
        <taxon>Bacilli</taxon>
        <taxon>Bacillales</taxon>
        <taxon>Bacillaceae</taxon>
        <taxon>Bacillus</taxon>
    </lineage>
</organism>
<evidence type="ECO:0000256" key="1">
    <source>
        <dbReference type="SAM" id="Phobius"/>
    </source>
</evidence>
<evidence type="ECO:0000313" key="2">
    <source>
        <dbReference type="EMBL" id="PIE95089.1"/>
    </source>
</evidence>
<keyword evidence="1" id="KW-1133">Transmembrane helix</keyword>
<reference evidence="2 3" key="1">
    <citation type="submission" date="2017-09" db="EMBL/GenBank/DDBJ databases">
        <title>Biocontrol bacteria screening and application from spent mushroom substrate.</title>
        <authorList>
            <person name="Sun X."/>
        </authorList>
    </citation>
    <scope>NUCLEOTIDE SEQUENCE [LARGE SCALE GENOMIC DNA]</scope>
    <source>
        <strain evidence="2 3">100374</strain>
    </source>
</reference>
<dbReference type="RefSeq" id="WP_099684192.1">
    <property type="nucleotide sequence ID" value="NZ_NWUW01000006.1"/>
</dbReference>
<keyword evidence="1" id="KW-0812">Transmembrane</keyword>
<accession>A0A2G6QF67</accession>
<protein>
    <submittedName>
        <fullName evidence="2">Uncharacterized protein</fullName>
    </submittedName>
</protein>
<feature type="transmembrane region" description="Helical" evidence="1">
    <location>
        <begin position="71"/>
        <end position="95"/>
    </location>
</feature>
<dbReference type="AlphaFoldDB" id="A0A2G6QF67"/>